<evidence type="ECO:0000259" key="3">
    <source>
        <dbReference type="PROSITE" id="PS51724"/>
    </source>
</evidence>
<protein>
    <submittedName>
        <fullName evidence="4">SPOR domain-containing protein</fullName>
    </submittedName>
</protein>
<dbReference type="EMBL" id="MWPQ01000040">
    <property type="protein sequence ID" value="OPH83016.1"/>
    <property type="molecule type" value="Genomic_DNA"/>
</dbReference>
<feature type="region of interest" description="Disordered" evidence="1">
    <location>
        <begin position="287"/>
        <end position="383"/>
    </location>
</feature>
<dbReference type="InterPro" id="IPR036680">
    <property type="entry name" value="SPOR-like_sf"/>
</dbReference>
<dbReference type="OrthoDB" id="7338235at2"/>
<feature type="region of interest" description="Disordered" evidence="1">
    <location>
        <begin position="52"/>
        <end position="101"/>
    </location>
</feature>
<name>A0A1V4HYG6_NITVU</name>
<dbReference type="SUPFAM" id="SSF110997">
    <property type="entry name" value="Sporulation related repeat"/>
    <property type="match status" value="1"/>
</dbReference>
<sequence>MAHRYQDRPFPEDDDYGRDDRGATTPPEPDPLAELARLIGQTDPFGDVKRVAPVAPVDDPVDHFEPQPTAEDEVPASPPQWIQRRMAQPDPSPEQFESPPHPVLRRAAVYPDNQHQPPEPESYYQADRYDDVLYGRRPDEQPAYAYGDHVPRDAYEGQFPRETYTEAPFGYENGYEEVDPAPGRRGKMATVVAVLVLAVVGTGAAYAYRTFVGNAPKGEPPVIRANTEPNKIVPQQATSGDAVGKLLQDRMSSENGTEQMVSREEQPVNVKDAVNAGPRVVFPPLNQNGHPPSAASVAPNIKPPATAANGTVAGDEPHRVRTLTVRGDPADLTAAAVARPESSESRHTTPTGPASGANAPQSVSPQAAEPRTRIASTNPTQQAPVVASTGGYLVQVSSQRNEADARASFRHLQGKFPVLGSRAPLIKRADLGAKGVYYRAMVGPFGSSEEASRFCGSLKSAGGQCVVQRN</sequence>
<keyword evidence="2" id="KW-1133">Transmembrane helix</keyword>
<evidence type="ECO:0000313" key="5">
    <source>
        <dbReference type="Proteomes" id="UP000189940"/>
    </source>
</evidence>
<dbReference type="GO" id="GO:0042834">
    <property type="term" value="F:peptidoglycan binding"/>
    <property type="evidence" value="ECO:0007669"/>
    <property type="project" value="InterPro"/>
</dbReference>
<keyword evidence="2" id="KW-0812">Transmembrane</keyword>
<reference evidence="4 5" key="1">
    <citation type="submission" date="2017-02" db="EMBL/GenBank/DDBJ databases">
        <title>Genome sequence of the nitrite-oxidizing bacterium Nitrobacter vulgaris strain Ab1.</title>
        <authorList>
            <person name="Mellbye B.L."/>
            <person name="Davis E.W."/>
            <person name="Spieck E."/>
            <person name="Chang J.H."/>
            <person name="Bottomley P.J."/>
            <person name="Sayavedra-Soto L.A."/>
        </authorList>
    </citation>
    <scope>NUCLEOTIDE SEQUENCE [LARGE SCALE GENOMIC DNA]</scope>
    <source>
        <strain evidence="4 5">Ab1</strain>
    </source>
</reference>
<accession>A0A1V4HYG6</accession>
<evidence type="ECO:0000256" key="1">
    <source>
        <dbReference type="SAM" id="MobiDB-lite"/>
    </source>
</evidence>
<dbReference type="AlphaFoldDB" id="A0A1V4HYG6"/>
<dbReference type="Pfam" id="PF05036">
    <property type="entry name" value="SPOR"/>
    <property type="match status" value="1"/>
</dbReference>
<dbReference type="Gene3D" id="3.30.70.1070">
    <property type="entry name" value="Sporulation related repeat"/>
    <property type="match status" value="1"/>
</dbReference>
<keyword evidence="2" id="KW-0472">Membrane</keyword>
<evidence type="ECO:0000256" key="2">
    <source>
        <dbReference type="SAM" id="Phobius"/>
    </source>
</evidence>
<dbReference type="PROSITE" id="PS51724">
    <property type="entry name" value="SPOR"/>
    <property type="match status" value="1"/>
</dbReference>
<dbReference type="STRING" id="29421.B2M20_10520"/>
<feature type="domain" description="SPOR" evidence="3">
    <location>
        <begin position="386"/>
        <end position="470"/>
    </location>
</feature>
<comment type="caution">
    <text evidence="4">The sequence shown here is derived from an EMBL/GenBank/DDBJ whole genome shotgun (WGS) entry which is preliminary data.</text>
</comment>
<keyword evidence="5" id="KW-1185">Reference proteome</keyword>
<dbReference type="RefSeq" id="WP_079447049.1">
    <property type="nucleotide sequence ID" value="NZ_MWPQ01000040.1"/>
</dbReference>
<feature type="region of interest" description="Disordered" evidence="1">
    <location>
        <begin position="1"/>
        <end position="32"/>
    </location>
</feature>
<feature type="compositionally biased region" description="Polar residues" evidence="1">
    <location>
        <begin position="374"/>
        <end position="383"/>
    </location>
</feature>
<organism evidence="4 5">
    <name type="scientific">Nitrobacter vulgaris</name>
    <dbReference type="NCBI Taxonomy" id="29421"/>
    <lineage>
        <taxon>Bacteria</taxon>
        <taxon>Pseudomonadati</taxon>
        <taxon>Pseudomonadota</taxon>
        <taxon>Alphaproteobacteria</taxon>
        <taxon>Hyphomicrobiales</taxon>
        <taxon>Nitrobacteraceae</taxon>
        <taxon>Nitrobacter</taxon>
    </lineage>
</organism>
<gene>
    <name evidence="4" type="ORF">B2M20_10520</name>
</gene>
<proteinExistence type="predicted"/>
<dbReference type="Proteomes" id="UP000189940">
    <property type="component" value="Unassembled WGS sequence"/>
</dbReference>
<feature type="transmembrane region" description="Helical" evidence="2">
    <location>
        <begin position="188"/>
        <end position="208"/>
    </location>
</feature>
<feature type="compositionally biased region" description="Polar residues" evidence="1">
    <location>
        <begin position="348"/>
        <end position="365"/>
    </location>
</feature>
<feature type="compositionally biased region" description="Basic and acidic residues" evidence="1">
    <location>
        <begin position="1"/>
        <end position="11"/>
    </location>
</feature>
<evidence type="ECO:0000313" key="4">
    <source>
        <dbReference type="EMBL" id="OPH83016.1"/>
    </source>
</evidence>
<dbReference type="InterPro" id="IPR007730">
    <property type="entry name" value="SPOR-like_dom"/>
</dbReference>